<dbReference type="AlphaFoldDB" id="A0A182WMB8"/>
<protein>
    <submittedName>
        <fullName evidence="2">Uncharacterized protein</fullName>
    </submittedName>
</protein>
<reference evidence="2" key="2">
    <citation type="submission" date="2020-05" db="UniProtKB">
        <authorList>
            <consortium name="EnsemblMetazoa"/>
        </authorList>
    </citation>
    <scope>IDENTIFICATION</scope>
    <source>
        <strain evidence="2">MINIMUS1</strain>
    </source>
</reference>
<evidence type="ECO:0000313" key="3">
    <source>
        <dbReference type="Proteomes" id="UP000075920"/>
    </source>
</evidence>
<proteinExistence type="predicted"/>
<dbReference type="EnsemblMetazoa" id="AMIN011549-RA">
    <property type="protein sequence ID" value="AMIN011549-PA"/>
    <property type="gene ID" value="AMIN011549"/>
</dbReference>
<dbReference type="VEuPathDB" id="VectorBase:AMIN011549"/>
<evidence type="ECO:0000256" key="1">
    <source>
        <dbReference type="SAM" id="MobiDB-lite"/>
    </source>
</evidence>
<keyword evidence="3" id="KW-1185">Reference proteome</keyword>
<feature type="region of interest" description="Disordered" evidence="1">
    <location>
        <begin position="1"/>
        <end position="130"/>
    </location>
</feature>
<accession>A0A182WMB8</accession>
<evidence type="ECO:0000313" key="2">
    <source>
        <dbReference type="EnsemblMetazoa" id="AMIN011549-PA"/>
    </source>
</evidence>
<reference evidence="3" key="1">
    <citation type="submission" date="2013-03" db="EMBL/GenBank/DDBJ databases">
        <title>The Genome Sequence of Anopheles minimus MINIMUS1.</title>
        <authorList>
            <consortium name="The Broad Institute Genomics Platform"/>
            <person name="Neafsey D.E."/>
            <person name="Walton C."/>
            <person name="Walker B."/>
            <person name="Young S.K."/>
            <person name="Zeng Q."/>
            <person name="Gargeya S."/>
            <person name="Fitzgerald M."/>
            <person name="Haas B."/>
            <person name="Abouelleil A."/>
            <person name="Allen A.W."/>
            <person name="Alvarado L."/>
            <person name="Arachchi H.M."/>
            <person name="Berlin A.M."/>
            <person name="Chapman S.B."/>
            <person name="Gainer-Dewar J."/>
            <person name="Goldberg J."/>
            <person name="Griggs A."/>
            <person name="Gujja S."/>
            <person name="Hansen M."/>
            <person name="Howarth C."/>
            <person name="Imamovic A."/>
            <person name="Ireland A."/>
            <person name="Larimer J."/>
            <person name="McCowan C."/>
            <person name="Murphy C."/>
            <person name="Pearson M."/>
            <person name="Poon T.W."/>
            <person name="Priest M."/>
            <person name="Roberts A."/>
            <person name="Saif S."/>
            <person name="Shea T."/>
            <person name="Sisk P."/>
            <person name="Sykes S."/>
            <person name="Wortman J."/>
            <person name="Nusbaum C."/>
            <person name="Birren B."/>
        </authorList>
    </citation>
    <scope>NUCLEOTIDE SEQUENCE [LARGE SCALE GENOMIC DNA]</scope>
    <source>
        <strain evidence="3">MINIMUS1</strain>
    </source>
</reference>
<sequence>SNFTSTEHQTTENPSGATSSDPTLVLFEDKVKPRHISTAPETHETEAPETTTLHPTEEPSHTTETGEPEVTTAHETETPESTSLYPTEEPPHTTETGEPEVTTAHETEAPESASLHPTEETSHTTETGGP</sequence>
<name>A0A182WMB8_9DIPT</name>
<feature type="compositionally biased region" description="Low complexity" evidence="1">
    <location>
        <begin position="93"/>
        <end position="102"/>
    </location>
</feature>
<organism evidence="2 3">
    <name type="scientific">Anopheles minimus</name>
    <dbReference type="NCBI Taxonomy" id="112268"/>
    <lineage>
        <taxon>Eukaryota</taxon>
        <taxon>Metazoa</taxon>
        <taxon>Ecdysozoa</taxon>
        <taxon>Arthropoda</taxon>
        <taxon>Hexapoda</taxon>
        <taxon>Insecta</taxon>
        <taxon>Pterygota</taxon>
        <taxon>Neoptera</taxon>
        <taxon>Endopterygota</taxon>
        <taxon>Diptera</taxon>
        <taxon>Nematocera</taxon>
        <taxon>Culicoidea</taxon>
        <taxon>Culicidae</taxon>
        <taxon>Anophelinae</taxon>
        <taxon>Anopheles</taxon>
    </lineage>
</organism>
<dbReference type="Proteomes" id="UP000075920">
    <property type="component" value="Unassembled WGS sequence"/>
</dbReference>
<feature type="compositionally biased region" description="Polar residues" evidence="1">
    <location>
        <begin position="1"/>
        <end position="22"/>
    </location>
</feature>